<dbReference type="InterPro" id="IPR012338">
    <property type="entry name" value="Beta-lactam/transpept-like"/>
</dbReference>
<dbReference type="PANTHER" id="PTHR32282:SF34">
    <property type="entry name" value="PENICILLIN-BINDING PROTEIN 1A"/>
    <property type="match status" value="1"/>
</dbReference>
<evidence type="ECO:0000256" key="8">
    <source>
        <dbReference type="ARBA" id="ARBA00049902"/>
    </source>
</evidence>
<dbReference type="GO" id="GO:0008658">
    <property type="term" value="F:penicillin binding"/>
    <property type="evidence" value="ECO:0007669"/>
    <property type="project" value="InterPro"/>
</dbReference>
<dbReference type="SUPFAM" id="SSF56601">
    <property type="entry name" value="beta-lactamase/transpeptidase-like"/>
    <property type="match status" value="1"/>
</dbReference>
<keyword evidence="1 12" id="KW-0121">Carboxypeptidase</keyword>
<feature type="compositionally biased region" description="Basic and acidic residues" evidence="9">
    <location>
        <begin position="112"/>
        <end position="122"/>
    </location>
</feature>
<evidence type="ECO:0000256" key="9">
    <source>
        <dbReference type="SAM" id="MobiDB-lite"/>
    </source>
</evidence>
<keyword evidence="2" id="KW-0645">Protease</keyword>
<feature type="region of interest" description="Disordered" evidence="9">
    <location>
        <begin position="1"/>
        <end position="36"/>
    </location>
</feature>
<dbReference type="Pfam" id="PF00905">
    <property type="entry name" value="Transpeptidase"/>
    <property type="match status" value="1"/>
</dbReference>
<proteinExistence type="predicted"/>
<dbReference type="GO" id="GO:0009002">
    <property type="term" value="F:serine-type D-Ala-D-Ala carboxypeptidase activity"/>
    <property type="evidence" value="ECO:0007669"/>
    <property type="project" value="UniProtKB-EC"/>
</dbReference>
<dbReference type="InterPro" id="IPR050396">
    <property type="entry name" value="Glycosyltr_51/Transpeptidase"/>
</dbReference>
<evidence type="ECO:0000256" key="3">
    <source>
        <dbReference type="ARBA" id="ARBA00022676"/>
    </source>
</evidence>
<feature type="domain" description="Glycosyl transferase family 51" evidence="11">
    <location>
        <begin position="479"/>
        <end position="649"/>
    </location>
</feature>
<keyword evidence="13" id="KW-1185">Reference proteome</keyword>
<evidence type="ECO:0000256" key="6">
    <source>
        <dbReference type="ARBA" id="ARBA00023268"/>
    </source>
</evidence>
<dbReference type="SUPFAM" id="SSF53955">
    <property type="entry name" value="Lysozyme-like"/>
    <property type="match status" value="1"/>
</dbReference>
<dbReference type="GO" id="GO:0006508">
    <property type="term" value="P:proteolysis"/>
    <property type="evidence" value="ECO:0007669"/>
    <property type="project" value="UniProtKB-KW"/>
</dbReference>
<protein>
    <submittedName>
        <fullName evidence="12">Membrane peptidoglycan carboxypeptidase</fullName>
    </submittedName>
</protein>
<comment type="caution">
    <text evidence="12">The sequence shown here is derived from an EMBL/GenBank/DDBJ whole genome shotgun (WGS) entry which is preliminary data.</text>
</comment>
<evidence type="ECO:0000256" key="1">
    <source>
        <dbReference type="ARBA" id="ARBA00022645"/>
    </source>
</evidence>
<keyword evidence="4" id="KW-0808">Transferase</keyword>
<feature type="compositionally biased region" description="Acidic residues" evidence="9">
    <location>
        <begin position="1043"/>
        <end position="1056"/>
    </location>
</feature>
<dbReference type="InterPro" id="IPR023346">
    <property type="entry name" value="Lysozyme-like_dom_sf"/>
</dbReference>
<evidence type="ECO:0000259" key="10">
    <source>
        <dbReference type="Pfam" id="PF00905"/>
    </source>
</evidence>
<feature type="compositionally biased region" description="Basic and acidic residues" evidence="9">
    <location>
        <begin position="912"/>
        <end position="928"/>
    </location>
</feature>
<keyword evidence="3" id="KW-0328">Glycosyltransferase</keyword>
<feature type="compositionally biased region" description="Basic and acidic residues" evidence="9">
    <location>
        <begin position="317"/>
        <end position="331"/>
    </location>
</feature>
<feature type="compositionally biased region" description="Acidic residues" evidence="9">
    <location>
        <begin position="1082"/>
        <end position="1091"/>
    </location>
</feature>
<evidence type="ECO:0000313" key="12">
    <source>
        <dbReference type="EMBL" id="MBB5432632.1"/>
    </source>
</evidence>
<reference evidence="12 13" key="1">
    <citation type="submission" date="2020-08" db="EMBL/GenBank/DDBJ databases">
        <title>Sequencing the genomes of 1000 actinobacteria strains.</title>
        <authorList>
            <person name="Klenk H.-P."/>
        </authorList>
    </citation>
    <scope>NUCLEOTIDE SEQUENCE [LARGE SCALE GENOMIC DNA]</scope>
    <source>
        <strain evidence="12 13">DSM 44551</strain>
    </source>
</reference>
<dbReference type="Gene3D" id="3.40.710.10">
    <property type="entry name" value="DD-peptidase/beta-lactamase superfamily"/>
    <property type="match status" value="1"/>
</dbReference>
<dbReference type="InterPro" id="IPR036950">
    <property type="entry name" value="PBP_transglycosylase"/>
</dbReference>
<evidence type="ECO:0000313" key="13">
    <source>
        <dbReference type="Proteomes" id="UP000572635"/>
    </source>
</evidence>
<feature type="compositionally biased region" description="Acidic residues" evidence="9">
    <location>
        <begin position="92"/>
        <end position="107"/>
    </location>
</feature>
<name>A0A7W8QLG9_9ACTN</name>
<evidence type="ECO:0000259" key="11">
    <source>
        <dbReference type="Pfam" id="PF00912"/>
    </source>
</evidence>
<evidence type="ECO:0000256" key="4">
    <source>
        <dbReference type="ARBA" id="ARBA00022679"/>
    </source>
</evidence>
<feature type="region of interest" description="Disordered" evidence="9">
    <location>
        <begin position="350"/>
        <end position="369"/>
    </location>
</feature>
<comment type="catalytic activity">
    <reaction evidence="7">
        <text>Preferential cleavage: (Ac)2-L-Lys-D-Ala-|-D-Ala. Also transpeptidation of peptidyl-alanyl moieties that are N-acyl substituents of D-alanine.</text>
        <dbReference type="EC" id="3.4.16.4"/>
    </reaction>
</comment>
<gene>
    <name evidence="12" type="ORF">HDA36_002716</name>
</gene>
<feature type="region of interest" description="Disordered" evidence="9">
    <location>
        <begin position="907"/>
        <end position="928"/>
    </location>
</feature>
<dbReference type="GO" id="GO:0030288">
    <property type="term" value="C:outer membrane-bounded periplasmic space"/>
    <property type="evidence" value="ECO:0007669"/>
    <property type="project" value="TreeGrafter"/>
</dbReference>
<evidence type="ECO:0000256" key="7">
    <source>
        <dbReference type="ARBA" id="ARBA00034000"/>
    </source>
</evidence>
<feature type="compositionally biased region" description="Pro residues" evidence="9">
    <location>
        <begin position="1063"/>
        <end position="1072"/>
    </location>
</feature>
<feature type="compositionally biased region" description="Low complexity" evidence="9">
    <location>
        <begin position="165"/>
        <end position="202"/>
    </location>
</feature>
<dbReference type="InterPro" id="IPR001264">
    <property type="entry name" value="Glyco_trans_51"/>
</dbReference>
<dbReference type="RefSeq" id="WP_312893622.1">
    <property type="nucleotide sequence ID" value="NZ_BAAAJD010000006.1"/>
</dbReference>
<dbReference type="GO" id="GO:0008955">
    <property type="term" value="F:peptidoglycan glycosyltransferase activity"/>
    <property type="evidence" value="ECO:0007669"/>
    <property type="project" value="UniProtKB-EC"/>
</dbReference>
<feature type="compositionally biased region" description="Gly residues" evidence="9">
    <location>
        <begin position="399"/>
        <end position="408"/>
    </location>
</feature>
<dbReference type="Proteomes" id="UP000572635">
    <property type="component" value="Unassembled WGS sequence"/>
</dbReference>
<feature type="compositionally biased region" description="Low complexity" evidence="9">
    <location>
        <begin position="147"/>
        <end position="156"/>
    </location>
</feature>
<organism evidence="12 13">
    <name type="scientific">Nocardiopsis composta</name>
    <dbReference type="NCBI Taxonomy" id="157465"/>
    <lineage>
        <taxon>Bacteria</taxon>
        <taxon>Bacillati</taxon>
        <taxon>Actinomycetota</taxon>
        <taxon>Actinomycetes</taxon>
        <taxon>Streptosporangiales</taxon>
        <taxon>Nocardiopsidaceae</taxon>
        <taxon>Nocardiopsis</taxon>
    </lineage>
</organism>
<feature type="domain" description="Penicillin-binding protein transpeptidase" evidence="10">
    <location>
        <begin position="742"/>
        <end position="978"/>
    </location>
</feature>
<feature type="region of interest" description="Disordered" evidence="9">
    <location>
        <begin position="378"/>
        <end position="415"/>
    </location>
</feature>
<dbReference type="InterPro" id="IPR001460">
    <property type="entry name" value="PCN-bd_Tpept"/>
</dbReference>
<dbReference type="Gene3D" id="1.10.3810.10">
    <property type="entry name" value="Biosynthetic peptidoglycan transglycosylase-like"/>
    <property type="match status" value="1"/>
</dbReference>
<feature type="compositionally biased region" description="Low complexity" evidence="9">
    <location>
        <begin position="82"/>
        <end position="91"/>
    </location>
</feature>
<keyword evidence="5" id="KW-0378">Hydrolase</keyword>
<evidence type="ECO:0000256" key="5">
    <source>
        <dbReference type="ARBA" id="ARBA00022801"/>
    </source>
</evidence>
<comment type="catalytic activity">
    <reaction evidence="8">
        <text>[GlcNAc-(1-&gt;4)-Mur2Ac(oyl-L-Ala-gamma-D-Glu-L-Lys-D-Ala-D-Ala)](n)-di-trans,octa-cis-undecaprenyl diphosphate + beta-D-GlcNAc-(1-&gt;4)-Mur2Ac(oyl-L-Ala-gamma-D-Glu-L-Lys-D-Ala-D-Ala)-di-trans,octa-cis-undecaprenyl diphosphate = [GlcNAc-(1-&gt;4)-Mur2Ac(oyl-L-Ala-gamma-D-Glu-L-Lys-D-Ala-D-Ala)](n+1)-di-trans,octa-cis-undecaprenyl diphosphate + di-trans,octa-cis-undecaprenyl diphosphate + H(+)</text>
        <dbReference type="Rhea" id="RHEA:23708"/>
        <dbReference type="Rhea" id="RHEA-COMP:9602"/>
        <dbReference type="Rhea" id="RHEA-COMP:9603"/>
        <dbReference type="ChEBI" id="CHEBI:15378"/>
        <dbReference type="ChEBI" id="CHEBI:58405"/>
        <dbReference type="ChEBI" id="CHEBI:60033"/>
        <dbReference type="ChEBI" id="CHEBI:78435"/>
        <dbReference type="EC" id="2.4.99.28"/>
    </reaction>
</comment>
<dbReference type="EMBL" id="JACHDB010000001">
    <property type="protein sequence ID" value="MBB5432632.1"/>
    <property type="molecule type" value="Genomic_DNA"/>
</dbReference>
<evidence type="ECO:0000256" key="2">
    <source>
        <dbReference type="ARBA" id="ARBA00022670"/>
    </source>
</evidence>
<accession>A0A7W8QLG9</accession>
<feature type="compositionally biased region" description="Low complexity" evidence="9">
    <location>
        <begin position="254"/>
        <end position="263"/>
    </location>
</feature>
<feature type="region of interest" description="Disordered" evidence="9">
    <location>
        <begin position="49"/>
        <end position="337"/>
    </location>
</feature>
<dbReference type="Pfam" id="PF00912">
    <property type="entry name" value="Transgly"/>
    <property type="match status" value="1"/>
</dbReference>
<sequence>MAEISEGDSSEKDSAAADDSQEAGPESLSAFKDSGSFFRDRVAQTLAEQGYDLRKDGTWGADPEAGAGGGESSAEQGEADAAEPAADAAPVVEDEDAGDEDAGDEDAASTAKDAENAEERSGAGEQDAEEDRPAGGKAETSADEDPATAAFAPVFAADDDDDAAGDGAESGAEAGSKDAGAAGEADASAEAAAEGPATAAFAPVFADEDGTGAESAAQEKKPGDQAAAEDADAAGGGADGETRTEAGDDGAEGPATAAFAPVFADDDDDDRAVRRGAETAESTDSVDAERADGGGTPSDAGAGDATAAFRSGPAGDGVRRDEGEDGEKAEGARPGFAAPAAAAGAAAGAAGAAPPAGSEPAAAAASGPVSGARNILRAKRPGKSSGKEKNEGTALAGAKAGGPGGPKGPGKKGAKPKKPLWFRIVRATLITVLAMLGLGVAGFAIAYAVFEVPTSAKAEAIDQGSAFYYSDGETKFAERGVDRDPVKYNEIPEVVQEAVISAEDRGFWDEPGVSLSGTLRGAISTVTGKQVQGGSTITQQMVRNYYEGVSKEQTVSRKLQEIIIALKVDQSKDKQWVMEQYLNTIYFGRQSYGIQAAAQAYYRKDVGELNAAESAFLAAAIQQPTKFGEADSDTTPEMEKRWRYVVNGMVKENLISKEEADKLEFPKPEKVRENADLGGFTGYMWQQAMGEMERLGYSEDHINRGGYKIVTTFDKDLMEAAKAAVEDNVDVDNLPDGVQAGLTAIDPKTGEVVAFYGGKDFNENQYDSAFRGAAQSGSAFKPYVLAAALESGKSLNTIVDGSNGQTFNGSVVNNADRSGGPMNLIEATRRSSNTGYINLAMETGLDNVVDMAHAAGIPKDKITEEQAGAPTLALGVSDVSAVDQASGYATFANGGVHIEPHVVREIVGPDGENEREKPKENRAMEKGVADDVTYALQQVVSSGTGRSANLPDGRPVAGKTGTTDSSVAAWFAGYTPQLSSAVGVYNGNNQPFSMPGYGSLSGGTLPATIWRSFMAKAMEGVDPESFDGPSYGGETENYAPDVPPEDPGTEAPDDGMGEAPPEQEQPPVPEQPGTPEQPEIPDVPDDPEVPDDPGTGGPEIPDDPGGDQPPPEAGG</sequence>
<dbReference type="GO" id="GO:0009252">
    <property type="term" value="P:peptidoglycan biosynthetic process"/>
    <property type="evidence" value="ECO:0007669"/>
    <property type="project" value="TreeGrafter"/>
</dbReference>
<dbReference type="PANTHER" id="PTHR32282">
    <property type="entry name" value="BINDING PROTEIN TRANSPEPTIDASE, PUTATIVE-RELATED"/>
    <property type="match status" value="1"/>
</dbReference>
<keyword evidence="6" id="KW-0511">Multifunctional enzyme</keyword>
<dbReference type="AlphaFoldDB" id="A0A7W8QLG9"/>
<feature type="region of interest" description="Disordered" evidence="9">
    <location>
        <begin position="1024"/>
        <end position="1115"/>
    </location>
</feature>